<accession>A0A8S1A8W8</accession>
<reference evidence="2 3" key="1">
    <citation type="submission" date="2020-04" db="EMBL/GenBank/DDBJ databases">
        <authorList>
            <person name="Wallbank WR R."/>
            <person name="Pardo Diaz C."/>
            <person name="Kozak K."/>
            <person name="Martin S."/>
            <person name="Jiggins C."/>
            <person name="Moest M."/>
            <person name="Warren A I."/>
            <person name="Byers J.R.P. K."/>
            <person name="Montejo-Kovacevich G."/>
            <person name="Yen C E."/>
        </authorList>
    </citation>
    <scope>NUCLEOTIDE SEQUENCE [LARGE SCALE GENOMIC DNA]</scope>
</reference>
<feature type="compositionally biased region" description="Acidic residues" evidence="1">
    <location>
        <begin position="78"/>
        <end position="97"/>
    </location>
</feature>
<gene>
    <name evidence="2" type="ORF">APLA_LOCUS9260</name>
</gene>
<organism evidence="2 3">
    <name type="scientific">Arctia plantaginis</name>
    <name type="common">Wood tiger moth</name>
    <name type="synonym">Phalaena plantaginis</name>
    <dbReference type="NCBI Taxonomy" id="874455"/>
    <lineage>
        <taxon>Eukaryota</taxon>
        <taxon>Metazoa</taxon>
        <taxon>Ecdysozoa</taxon>
        <taxon>Arthropoda</taxon>
        <taxon>Hexapoda</taxon>
        <taxon>Insecta</taxon>
        <taxon>Pterygota</taxon>
        <taxon>Neoptera</taxon>
        <taxon>Endopterygota</taxon>
        <taxon>Lepidoptera</taxon>
        <taxon>Glossata</taxon>
        <taxon>Ditrysia</taxon>
        <taxon>Noctuoidea</taxon>
        <taxon>Erebidae</taxon>
        <taxon>Arctiinae</taxon>
        <taxon>Arctia</taxon>
    </lineage>
</organism>
<evidence type="ECO:0000313" key="2">
    <source>
        <dbReference type="EMBL" id="CAB3240832.1"/>
    </source>
</evidence>
<name>A0A8S1A8W8_ARCPL</name>
<evidence type="ECO:0000256" key="1">
    <source>
        <dbReference type="SAM" id="MobiDB-lite"/>
    </source>
</evidence>
<dbReference type="Proteomes" id="UP000494256">
    <property type="component" value="Unassembled WGS sequence"/>
</dbReference>
<dbReference type="EMBL" id="CADEBD010000309">
    <property type="protein sequence ID" value="CAB3240832.1"/>
    <property type="molecule type" value="Genomic_DNA"/>
</dbReference>
<proteinExistence type="predicted"/>
<comment type="caution">
    <text evidence="2">The sequence shown here is derived from an EMBL/GenBank/DDBJ whole genome shotgun (WGS) entry which is preliminary data.</text>
</comment>
<evidence type="ECO:0000313" key="3">
    <source>
        <dbReference type="Proteomes" id="UP000494256"/>
    </source>
</evidence>
<dbReference type="OrthoDB" id="6761795at2759"/>
<sequence length="97" mass="11255">MICANTAKIIIIAFDRSHDNLKIPTTEEPTDYGWVEIDNRFEFDWFSDVQLPKSIEEITIQPEKDDDDEDMIAYNSDSDSESEREESDSSQSENEND</sequence>
<dbReference type="AlphaFoldDB" id="A0A8S1A8W8"/>
<feature type="region of interest" description="Disordered" evidence="1">
    <location>
        <begin position="59"/>
        <end position="97"/>
    </location>
</feature>
<protein>
    <submittedName>
        <fullName evidence="2">Uncharacterized protein</fullName>
    </submittedName>
</protein>